<feature type="region of interest" description="Disordered" evidence="1">
    <location>
        <begin position="64"/>
        <end position="86"/>
    </location>
</feature>
<name>A0A7W8HGW4_9BURK</name>
<comment type="caution">
    <text evidence="2">The sequence shown here is derived from an EMBL/GenBank/DDBJ whole genome shotgun (WGS) entry which is preliminary data.</text>
</comment>
<dbReference type="EMBL" id="JACHGB010000003">
    <property type="protein sequence ID" value="MBB5271849.1"/>
    <property type="molecule type" value="Genomic_DNA"/>
</dbReference>
<evidence type="ECO:0000313" key="3">
    <source>
        <dbReference type="Proteomes" id="UP000532440"/>
    </source>
</evidence>
<sequence>MSMRLAGTVMTAALLLAGCGGEQQELRSWMEDQRRRTPVVNEKIDPPKRFEPFRYANTGDADPFSQGRLALRPGESGAGAMQPDMSRRREALEGYPLESIRMVGHLSDRRGSFALLQAEGMVYRARVGNHAGQNFGVITRVSESEVKLREMVRDAAGEWSERETALQLQESTK</sequence>
<dbReference type="PROSITE" id="PS51257">
    <property type="entry name" value="PROKAR_LIPOPROTEIN"/>
    <property type="match status" value="1"/>
</dbReference>
<dbReference type="InterPro" id="IPR007446">
    <property type="entry name" value="PilP"/>
</dbReference>
<dbReference type="Proteomes" id="UP000532440">
    <property type="component" value="Unassembled WGS sequence"/>
</dbReference>
<proteinExistence type="predicted"/>
<reference evidence="2 3" key="1">
    <citation type="submission" date="2020-08" db="EMBL/GenBank/DDBJ databases">
        <title>Genomic Encyclopedia of Type Strains, Phase IV (KMG-IV): sequencing the most valuable type-strain genomes for metagenomic binning, comparative biology and taxonomic classification.</title>
        <authorList>
            <person name="Goeker M."/>
        </authorList>
    </citation>
    <scope>NUCLEOTIDE SEQUENCE [LARGE SCALE GENOMIC DNA]</scope>
    <source>
        <strain evidence="2 3">DSM 29781</strain>
    </source>
</reference>
<dbReference type="AlphaFoldDB" id="A0A7W8HGW4"/>
<dbReference type="Pfam" id="PF04351">
    <property type="entry name" value="PilP"/>
    <property type="match status" value="1"/>
</dbReference>
<protein>
    <submittedName>
        <fullName evidence="2">Type IV pilus assembly protein PilP</fullName>
    </submittedName>
</protein>
<evidence type="ECO:0000256" key="1">
    <source>
        <dbReference type="SAM" id="MobiDB-lite"/>
    </source>
</evidence>
<organism evidence="2 3">
    <name type="scientific">Quisquiliibacterium transsilvanicum</name>
    <dbReference type="NCBI Taxonomy" id="1549638"/>
    <lineage>
        <taxon>Bacteria</taxon>
        <taxon>Pseudomonadati</taxon>
        <taxon>Pseudomonadota</taxon>
        <taxon>Betaproteobacteria</taxon>
        <taxon>Burkholderiales</taxon>
        <taxon>Burkholderiaceae</taxon>
        <taxon>Quisquiliibacterium</taxon>
    </lineage>
</organism>
<evidence type="ECO:0000313" key="2">
    <source>
        <dbReference type="EMBL" id="MBB5271849.1"/>
    </source>
</evidence>
<dbReference type="PIRSF" id="PIRSF016481">
    <property type="entry name" value="Pilus_assembly_PilP"/>
    <property type="match status" value="1"/>
</dbReference>
<keyword evidence="3" id="KW-1185">Reference proteome</keyword>
<gene>
    <name evidence="2" type="ORF">HNQ70_001859</name>
</gene>
<dbReference type="Gene3D" id="2.30.30.830">
    <property type="match status" value="1"/>
</dbReference>
<dbReference type="RefSeq" id="WP_183966582.1">
    <property type="nucleotide sequence ID" value="NZ_BAABEW010000001.1"/>
</dbReference>
<accession>A0A7W8HGW4</accession>